<gene>
    <name evidence="2" type="ORF">RFULGI_LOCUS16714</name>
</gene>
<dbReference type="EMBL" id="CAJVPZ010060901">
    <property type="protein sequence ID" value="CAG8790642.1"/>
    <property type="molecule type" value="Genomic_DNA"/>
</dbReference>
<feature type="non-terminal residue" evidence="2">
    <location>
        <position position="51"/>
    </location>
</feature>
<sequence length="51" mass="5795">RCCKSNTTYLIENFSFRNETARTKLDIVYVDETNGADDSGDGTQDKPYKTI</sequence>
<evidence type="ECO:0000313" key="3">
    <source>
        <dbReference type="Proteomes" id="UP000789396"/>
    </source>
</evidence>
<feature type="region of interest" description="Disordered" evidence="1">
    <location>
        <begin position="32"/>
        <end position="51"/>
    </location>
</feature>
<reference evidence="2" key="1">
    <citation type="submission" date="2021-06" db="EMBL/GenBank/DDBJ databases">
        <authorList>
            <person name="Kallberg Y."/>
            <person name="Tangrot J."/>
            <person name="Rosling A."/>
        </authorList>
    </citation>
    <scope>NUCLEOTIDE SEQUENCE</scope>
    <source>
        <strain evidence="2">IN212</strain>
    </source>
</reference>
<evidence type="ECO:0000313" key="2">
    <source>
        <dbReference type="EMBL" id="CAG8790642.1"/>
    </source>
</evidence>
<dbReference type="Gene3D" id="3.30.1910.20">
    <property type="entry name" value="asparaginyl-tRNA synthetase, N-terminal domain"/>
    <property type="match status" value="1"/>
</dbReference>
<name>A0A9N9JNZ6_9GLOM</name>
<evidence type="ECO:0000256" key="1">
    <source>
        <dbReference type="SAM" id="MobiDB-lite"/>
    </source>
</evidence>
<comment type="caution">
    <text evidence="2">The sequence shown here is derived from an EMBL/GenBank/DDBJ whole genome shotgun (WGS) entry which is preliminary data.</text>
</comment>
<keyword evidence="3" id="KW-1185">Reference proteome</keyword>
<organism evidence="2 3">
    <name type="scientific">Racocetra fulgida</name>
    <dbReference type="NCBI Taxonomy" id="60492"/>
    <lineage>
        <taxon>Eukaryota</taxon>
        <taxon>Fungi</taxon>
        <taxon>Fungi incertae sedis</taxon>
        <taxon>Mucoromycota</taxon>
        <taxon>Glomeromycotina</taxon>
        <taxon>Glomeromycetes</taxon>
        <taxon>Diversisporales</taxon>
        <taxon>Gigasporaceae</taxon>
        <taxon>Racocetra</taxon>
    </lineage>
</organism>
<feature type="non-terminal residue" evidence="2">
    <location>
        <position position="1"/>
    </location>
</feature>
<proteinExistence type="predicted"/>
<protein>
    <submittedName>
        <fullName evidence="2">11614_t:CDS:1</fullName>
    </submittedName>
</protein>
<dbReference type="Proteomes" id="UP000789396">
    <property type="component" value="Unassembled WGS sequence"/>
</dbReference>
<dbReference type="AlphaFoldDB" id="A0A9N9JNZ6"/>
<accession>A0A9N9JNZ6</accession>